<keyword evidence="2" id="KW-1185">Reference proteome</keyword>
<dbReference type="AlphaFoldDB" id="A0A839IKR8"/>
<protein>
    <submittedName>
        <fullName evidence="1">PD-(D/E)XK nuclease family protein</fullName>
    </submittedName>
</protein>
<dbReference type="Proteomes" id="UP000565262">
    <property type="component" value="Unassembled WGS sequence"/>
</dbReference>
<sequence length="457" mass="53230">MAKLTKKLKDQMAESLEAINEVLQQRRKTENPLPEQETNIFRILKLENHEIRHGAFLDFLLDPERNVHLALVFARYWLECIADDIGLDDTAITDIINGDDFKICPIEGEHKYSEIQVKGSRKLRIDHALELRTGNRRRALVFEYKHNGVVQNDLEAYQSFVRSKYPGKYSDVHFFILELGDKVHSKDREGAFEYLNKNTLITAIENTLDEARRRDMQATRLYLEQYLDILNPEVESDFVWNGMETLLWDMWNPQISECDDSLEVWSELVDEMISHPDDVELLDTYHESDLLGQRVIQTLSQKGISCRRNSQWIRIKLPDSQYPHFYLTAWLCFSNDGPCLAINLASWQDKKISEEIAQAQYQKVLHLVKNDGNFAGLTEELSDLGDYNRIWWSTEGKILNKVKRRTSVRRQYDTVISLLRPVSPDDLKAICIDNGNPPVFEAYISNLMDLFVQANQK</sequence>
<dbReference type="RefSeq" id="WP_182807585.1">
    <property type="nucleotide sequence ID" value="NZ_JACJFM010000004.1"/>
</dbReference>
<comment type="caution">
    <text evidence="1">The sequence shown here is derived from an EMBL/GenBank/DDBJ whole genome shotgun (WGS) entry which is preliminary data.</text>
</comment>
<evidence type="ECO:0000313" key="2">
    <source>
        <dbReference type="Proteomes" id="UP000565262"/>
    </source>
</evidence>
<proteinExistence type="predicted"/>
<dbReference type="Pfam" id="PF14281">
    <property type="entry name" value="PDDEXK_4"/>
    <property type="match status" value="1"/>
</dbReference>
<organism evidence="1 2">
    <name type="scientific">Oceanospirillum sediminis</name>
    <dbReference type="NCBI Taxonomy" id="2760088"/>
    <lineage>
        <taxon>Bacteria</taxon>
        <taxon>Pseudomonadati</taxon>
        <taxon>Pseudomonadota</taxon>
        <taxon>Gammaproteobacteria</taxon>
        <taxon>Oceanospirillales</taxon>
        <taxon>Oceanospirillaceae</taxon>
        <taxon>Oceanospirillum</taxon>
    </lineage>
</organism>
<dbReference type="InterPro" id="IPR029470">
    <property type="entry name" value="PDDEXK_4"/>
</dbReference>
<gene>
    <name evidence="1" type="ORF">H4O21_04110</name>
</gene>
<name>A0A839IKR8_9GAMM</name>
<reference evidence="1 2" key="1">
    <citation type="submission" date="2020-08" db="EMBL/GenBank/DDBJ databases">
        <title>Oceanospirillum sp. nov. isolated from marine sediment.</title>
        <authorList>
            <person name="Ji X."/>
        </authorList>
    </citation>
    <scope>NUCLEOTIDE SEQUENCE [LARGE SCALE GENOMIC DNA]</scope>
    <source>
        <strain evidence="1 2">D5</strain>
    </source>
</reference>
<evidence type="ECO:0000313" key="1">
    <source>
        <dbReference type="EMBL" id="MBB1485795.1"/>
    </source>
</evidence>
<accession>A0A839IKR8</accession>
<dbReference type="EMBL" id="JACJFM010000004">
    <property type="protein sequence ID" value="MBB1485795.1"/>
    <property type="molecule type" value="Genomic_DNA"/>
</dbReference>